<accession>A0ABP6CGA6</accession>
<comment type="caution">
    <text evidence="1">The sequence shown here is derived from an EMBL/GenBank/DDBJ whole genome shotgun (WGS) entry which is preliminary data.</text>
</comment>
<keyword evidence="2" id="KW-1185">Reference proteome</keyword>
<proteinExistence type="predicted"/>
<evidence type="ECO:0000313" key="1">
    <source>
        <dbReference type="EMBL" id="GAA2610668.1"/>
    </source>
</evidence>
<organism evidence="1 2">
    <name type="scientific">Streptomyces axinellae</name>
    <dbReference type="NCBI Taxonomy" id="552788"/>
    <lineage>
        <taxon>Bacteria</taxon>
        <taxon>Bacillati</taxon>
        <taxon>Actinomycetota</taxon>
        <taxon>Actinomycetes</taxon>
        <taxon>Kitasatosporales</taxon>
        <taxon>Streptomycetaceae</taxon>
        <taxon>Streptomyces</taxon>
    </lineage>
</organism>
<protein>
    <submittedName>
        <fullName evidence="1">Uncharacterized protein</fullName>
    </submittedName>
</protein>
<sequence length="116" mass="12101">MRGVPGGLGTEWEIPGGWALDIGQLARRRERGRRRGGSAGLGMAGPVRFPALVRGELFPKAELRLCPVVGGIPCDGVPLSGVGLGGRGGEVREMNVLGINGLTVVAVGVCRRYELL</sequence>
<reference evidence="2" key="1">
    <citation type="journal article" date="2019" name="Int. J. Syst. Evol. Microbiol.">
        <title>The Global Catalogue of Microorganisms (GCM) 10K type strain sequencing project: providing services to taxonomists for standard genome sequencing and annotation.</title>
        <authorList>
            <consortium name="The Broad Institute Genomics Platform"/>
            <consortium name="The Broad Institute Genome Sequencing Center for Infectious Disease"/>
            <person name="Wu L."/>
            <person name="Ma J."/>
        </authorList>
    </citation>
    <scope>NUCLEOTIDE SEQUENCE [LARGE SCALE GENOMIC DNA]</scope>
    <source>
        <strain evidence="2">JCM 16373</strain>
    </source>
</reference>
<gene>
    <name evidence="1" type="ORF">GCM10009863_25300</name>
</gene>
<dbReference type="EMBL" id="BAAARJ010000007">
    <property type="protein sequence ID" value="GAA2610668.1"/>
    <property type="molecule type" value="Genomic_DNA"/>
</dbReference>
<dbReference type="Proteomes" id="UP001501447">
    <property type="component" value="Unassembled WGS sequence"/>
</dbReference>
<evidence type="ECO:0000313" key="2">
    <source>
        <dbReference type="Proteomes" id="UP001501447"/>
    </source>
</evidence>
<name>A0ABP6CGA6_9ACTN</name>